<dbReference type="Pfam" id="PF12508">
    <property type="entry name" value="Transposon_TraM"/>
    <property type="match status" value="1"/>
</dbReference>
<dbReference type="EMBL" id="BAAAGE010000001">
    <property type="protein sequence ID" value="GAA0716366.1"/>
    <property type="molecule type" value="Genomic_DNA"/>
</dbReference>
<comment type="caution">
    <text evidence="4">The sequence shown here is derived from an EMBL/GenBank/DDBJ whole genome shotgun (WGS) entry which is preliminary data.</text>
</comment>
<protein>
    <recommendedName>
        <fullName evidence="3">Conjugative transposon TraM C-terminal domain-containing protein</fullName>
    </recommendedName>
</protein>
<organism evidence="4 5">
    <name type="scientific">Aquimarina litoralis</name>
    <dbReference type="NCBI Taxonomy" id="584605"/>
    <lineage>
        <taxon>Bacteria</taxon>
        <taxon>Pseudomonadati</taxon>
        <taxon>Bacteroidota</taxon>
        <taxon>Flavobacteriia</taxon>
        <taxon>Flavobacteriales</taxon>
        <taxon>Flavobacteriaceae</taxon>
        <taxon>Aquimarina</taxon>
    </lineage>
</organism>
<dbReference type="InterPro" id="IPR055407">
    <property type="entry name" value="TraM_C"/>
</dbReference>
<reference evidence="4 5" key="1">
    <citation type="journal article" date="2019" name="Int. J. Syst. Evol. Microbiol.">
        <title>The Global Catalogue of Microorganisms (GCM) 10K type strain sequencing project: providing services to taxonomists for standard genome sequencing and annotation.</title>
        <authorList>
            <consortium name="The Broad Institute Genomics Platform"/>
            <consortium name="The Broad Institute Genome Sequencing Center for Infectious Disease"/>
            <person name="Wu L."/>
            <person name="Ma J."/>
        </authorList>
    </citation>
    <scope>NUCLEOTIDE SEQUENCE [LARGE SCALE GENOMIC DNA]</scope>
    <source>
        <strain evidence="4 5">JCM 15974</strain>
    </source>
</reference>
<dbReference type="RefSeq" id="WP_343911459.1">
    <property type="nucleotide sequence ID" value="NZ_BAAAGE010000001.1"/>
</dbReference>
<proteinExistence type="predicted"/>
<evidence type="ECO:0000256" key="1">
    <source>
        <dbReference type="SAM" id="MobiDB-lite"/>
    </source>
</evidence>
<feature type="region of interest" description="Disordered" evidence="1">
    <location>
        <begin position="112"/>
        <end position="132"/>
    </location>
</feature>
<dbReference type="Proteomes" id="UP001501758">
    <property type="component" value="Unassembled WGS sequence"/>
</dbReference>
<keyword evidence="2" id="KW-1133">Transmembrane helix</keyword>
<keyword evidence="2" id="KW-0472">Membrane</keyword>
<evidence type="ECO:0000259" key="3">
    <source>
        <dbReference type="Pfam" id="PF12508"/>
    </source>
</evidence>
<evidence type="ECO:0000313" key="4">
    <source>
        <dbReference type="EMBL" id="GAA0716366.1"/>
    </source>
</evidence>
<evidence type="ECO:0000313" key="5">
    <source>
        <dbReference type="Proteomes" id="UP001501758"/>
    </source>
</evidence>
<feature type="domain" description="Conjugative transposon TraM C-terminal" evidence="3">
    <location>
        <begin position="243"/>
        <end position="398"/>
    </location>
</feature>
<gene>
    <name evidence="4" type="ORF">GCM10009430_12010</name>
</gene>
<feature type="transmembrane region" description="Helical" evidence="2">
    <location>
        <begin position="7"/>
        <end position="29"/>
    </location>
</feature>
<keyword evidence="5" id="KW-1185">Reference proteome</keyword>
<sequence>MDKKKKTIVAIVGVGCIVLLTVLLKIIIFPSDQVQKRKNQLSISTPKVDEQKIKPKSKIEEYERESFDNIERSDVVKGLGDVAKEHEEHIIDESLIIGDEAETGENLPEILKNTRRKQSRNGNKSIPSFRPEPVNDEIQQLMELQEQLMAQSMEQASPNGNYTDIEDIQKLMETYSEITQASQQRQTGIGGLAVNQLTPEKITEISTNVTEKIAGQIQSKFKQQNYFHGAGSGSNKDEVLGLIPAETVDQGILVQGSTIAIRTKKEVRLTNPAVLIPKGAIVYGRISFGTNRLLIDINSYKDRDQLYILDFSLFDFDGVEGIHLGNRTWPKMPGQVAKDVYNYAYQKGTQAATFGNNDSGVNLDEAKDIAILSATKEAGKEVFDKRRVFMPKKYHLWFNINTK</sequence>
<keyword evidence="2" id="KW-0812">Transmembrane</keyword>
<evidence type="ECO:0000256" key="2">
    <source>
        <dbReference type="SAM" id="Phobius"/>
    </source>
</evidence>
<accession>A0ABN1IKP7</accession>
<name>A0ABN1IKP7_9FLAO</name>